<dbReference type="EMBL" id="CP060139">
    <property type="protein sequence ID" value="QNR23710.1"/>
    <property type="molecule type" value="Genomic_DNA"/>
</dbReference>
<sequence>MRLPIIKHAVDFIEANDEDWVHESIELLEHMADAKGLKDEELETIGELMSNFYGALEVHKAIKAGTPRKEALNQFMERVVGSIN</sequence>
<keyword evidence="2" id="KW-1185">Reference proteome</keyword>
<reference evidence="1 2" key="1">
    <citation type="submission" date="2020-08" db="EMBL/GenBank/DDBJ databases">
        <title>Croceimicrobium hydrocarbonivorans gen. nov., sp. nov., a novel marine bacterium isolated from a bacterial consortium that degrades polyethylene terephthalate.</title>
        <authorList>
            <person name="Liu R."/>
        </authorList>
    </citation>
    <scope>NUCLEOTIDE SEQUENCE [LARGE SCALE GENOMIC DNA]</scope>
    <source>
        <strain evidence="1 2">A20-9</strain>
    </source>
</reference>
<proteinExistence type="predicted"/>
<organism evidence="1 2">
    <name type="scientific">Croceimicrobium hydrocarbonivorans</name>
    <dbReference type="NCBI Taxonomy" id="2761580"/>
    <lineage>
        <taxon>Bacteria</taxon>
        <taxon>Pseudomonadati</taxon>
        <taxon>Bacteroidota</taxon>
        <taxon>Flavobacteriia</taxon>
        <taxon>Flavobacteriales</taxon>
        <taxon>Owenweeksiaceae</taxon>
        <taxon>Croceimicrobium</taxon>
    </lineage>
</organism>
<dbReference type="AlphaFoldDB" id="A0A7H0VDB2"/>
<dbReference type="Proteomes" id="UP000516305">
    <property type="component" value="Chromosome"/>
</dbReference>
<protein>
    <submittedName>
        <fullName evidence="1">Uncharacterized protein</fullName>
    </submittedName>
</protein>
<accession>A0A7H0VDB2</accession>
<evidence type="ECO:0000313" key="2">
    <source>
        <dbReference type="Proteomes" id="UP000516305"/>
    </source>
</evidence>
<dbReference type="Pfam" id="PF22264">
    <property type="entry name" value="DUF6952"/>
    <property type="match status" value="1"/>
</dbReference>
<evidence type="ECO:0000313" key="1">
    <source>
        <dbReference type="EMBL" id="QNR23710.1"/>
    </source>
</evidence>
<dbReference type="InterPro" id="IPR053810">
    <property type="entry name" value="DUF6952"/>
</dbReference>
<gene>
    <name evidence="1" type="ORF">H4K34_15220</name>
</gene>
<name>A0A7H0VDB2_9FLAO</name>
<dbReference type="KEGG" id="chyd:H4K34_15220"/>
<dbReference type="RefSeq" id="WP_210758245.1">
    <property type="nucleotide sequence ID" value="NZ_CP060139.1"/>
</dbReference>